<dbReference type="GO" id="GO:0044528">
    <property type="term" value="P:regulation of mitochondrial mRNA stability"/>
    <property type="evidence" value="ECO:0007669"/>
    <property type="project" value="TreeGrafter"/>
</dbReference>
<dbReference type="Gene3D" id="3.30.2350.10">
    <property type="entry name" value="Pseudouridine synthase"/>
    <property type="match status" value="1"/>
</dbReference>
<dbReference type="GO" id="GO:0000963">
    <property type="term" value="P:mitochondrial RNA processing"/>
    <property type="evidence" value="ECO:0007669"/>
    <property type="project" value="TreeGrafter"/>
</dbReference>
<dbReference type="InterPro" id="IPR006145">
    <property type="entry name" value="PsdUridine_synth_RsuA/RluA"/>
</dbReference>
<evidence type="ECO:0000313" key="1">
    <source>
        <dbReference type="EMBL" id="OLP96869.1"/>
    </source>
</evidence>
<dbReference type="Pfam" id="PF00849">
    <property type="entry name" value="PseudoU_synth_2"/>
    <property type="match status" value="1"/>
</dbReference>
<dbReference type="InterPro" id="IPR020103">
    <property type="entry name" value="PsdUridine_synth_cat_dom_sf"/>
</dbReference>
<comment type="caution">
    <text evidence="1">The sequence shown here is derived from an EMBL/GenBank/DDBJ whole genome shotgun (WGS) entry which is preliminary data.</text>
</comment>
<organism evidence="1 2">
    <name type="scientific">Symbiodinium microadriaticum</name>
    <name type="common">Dinoflagellate</name>
    <name type="synonym">Zooxanthella microadriatica</name>
    <dbReference type="NCBI Taxonomy" id="2951"/>
    <lineage>
        <taxon>Eukaryota</taxon>
        <taxon>Sar</taxon>
        <taxon>Alveolata</taxon>
        <taxon>Dinophyceae</taxon>
        <taxon>Suessiales</taxon>
        <taxon>Symbiodiniaceae</taxon>
        <taxon>Symbiodinium</taxon>
    </lineage>
</organism>
<dbReference type="PANTHER" id="PTHR21228:SF40">
    <property type="entry name" value="LD45607P"/>
    <property type="match status" value="1"/>
</dbReference>
<dbReference type="GO" id="GO:0035770">
    <property type="term" value="C:ribonucleoprotein granule"/>
    <property type="evidence" value="ECO:0007669"/>
    <property type="project" value="TreeGrafter"/>
</dbReference>
<dbReference type="Proteomes" id="UP000186817">
    <property type="component" value="Unassembled WGS sequence"/>
</dbReference>
<gene>
    <name evidence="1" type="primary">ylyB</name>
    <name evidence="1" type="ORF">AK812_SmicGene20879</name>
</gene>
<evidence type="ECO:0000313" key="2">
    <source>
        <dbReference type="Proteomes" id="UP000186817"/>
    </source>
</evidence>
<dbReference type="OMA" id="VICHADA"/>
<dbReference type="GO" id="GO:0001522">
    <property type="term" value="P:pseudouridine synthesis"/>
    <property type="evidence" value="ECO:0007669"/>
    <property type="project" value="InterPro"/>
</dbReference>
<dbReference type="GO" id="GO:0003723">
    <property type="term" value="F:RNA binding"/>
    <property type="evidence" value="ECO:0007669"/>
    <property type="project" value="InterPro"/>
</dbReference>
<dbReference type="SUPFAM" id="SSF55120">
    <property type="entry name" value="Pseudouridine synthase"/>
    <property type="match status" value="1"/>
</dbReference>
<dbReference type="GO" id="GO:0005759">
    <property type="term" value="C:mitochondrial matrix"/>
    <property type="evidence" value="ECO:0007669"/>
    <property type="project" value="TreeGrafter"/>
</dbReference>
<dbReference type="GO" id="GO:0009982">
    <property type="term" value="F:pseudouridine synthase activity"/>
    <property type="evidence" value="ECO:0007669"/>
    <property type="project" value="InterPro"/>
</dbReference>
<reference evidence="1 2" key="1">
    <citation type="submission" date="2016-02" db="EMBL/GenBank/DDBJ databases">
        <title>Genome analysis of coral dinoflagellate symbionts highlights evolutionary adaptations to a symbiotic lifestyle.</title>
        <authorList>
            <person name="Aranda M."/>
            <person name="Li Y."/>
            <person name="Liew Y.J."/>
            <person name="Baumgarten S."/>
            <person name="Simakov O."/>
            <person name="Wilson M."/>
            <person name="Piel J."/>
            <person name="Ashoor H."/>
            <person name="Bougouffa S."/>
            <person name="Bajic V.B."/>
            <person name="Ryu T."/>
            <person name="Ravasi T."/>
            <person name="Bayer T."/>
            <person name="Micklem G."/>
            <person name="Kim H."/>
            <person name="Bhak J."/>
            <person name="Lajeunesse T.C."/>
            <person name="Voolstra C.R."/>
        </authorList>
    </citation>
    <scope>NUCLEOTIDE SEQUENCE [LARGE SCALE GENOMIC DNA]</scope>
    <source>
        <strain evidence="1 2">CCMP2467</strain>
    </source>
</reference>
<dbReference type="EMBL" id="LSRX01000453">
    <property type="protein sequence ID" value="OLP96869.1"/>
    <property type="molecule type" value="Genomic_DNA"/>
</dbReference>
<dbReference type="CDD" id="cd02869">
    <property type="entry name" value="PseudoU_synth_RluA_like"/>
    <property type="match status" value="1"/>
</dbReference>
<protein>
    <submittedName>
        <fullName evidence="1">Putative RNA pseudouridine synthase YlyB</fullName>
    </submittedName>
</protein>
<dbReference type="InterPro" id="IPR050870">
    <property type="entry name" value="FAST_kinase"/>
</dbReference>
<dbReference type="OrthoDB" id="428753at2759"/>
<keyword evidence="2" id="KW-1185">Reference proteome</keyword>
<dbReference type="PANTHER" id="PTHR21228">
    <property type="entry name" value="FAST LEU-RICH DOMAIN-CONTAINING"/>
    <property type="match status" value="1"/>
</dbReference>
<proteinExistence type="predicted"/>
<dbReference type="AlphaFoldDB" id="A0A1Q9DNZ4"/>
<name>A0A1Q9DNZ4_SYMMI</name>
<sequence>MNSRWRRQALALHGYESWTTDVLVACCSPRKPSATQLAHCAWTVAKRAHLGHNISHEFLHNLIYACQFRAAQFTDHELQCTLWAVGILRAQDNKVLSHLAKESMQRLQRDGPSALQRKSSGVGNVFWVMAKSHVFTGDLATHMVLQVAPLMPALSPRDLAGMCWACAFAQHVDAPLFFAISRTCDVSKLAGFSGQQLANLAWAFARVHSSWHGQLSISAWFWAAIVKNLAFFKPHEFSITLWAVAKLGLPENAKMQDLHLVERVGAQRLREGQFGPQELSNLSCAVARLFVSHIGSGDIALLSMLVMIARERIMELQPQHLANMMWSLGHARFAHKPFLRDVLDLMDVRGPTFATIELVGLVWSFARLHVSVAPSLLAQASEMLLSASQELTGQCVANVVWSLAILSCSSIADQWIQPVSTVLELGNCNPQELSNTAWAMMRLRVLKHIPIKLIASAFTGNVDSFNSQNISNLVLAFARVGCDGTYNGCSVAPFWTAAMHATTARTTEFNTQELANLCWSFAAMKKTSALSSIANEFVRREHEEADQASMLAMLWGLSFAGVRHFALFRRVRHYLVSRGKKLDTKRDTQLHRILPLGVAATNAGKFDHGEPVIAAELVDIIVLAKPPGWEVERHTLHTEPPLDDPLDDHLFQLKWFLISLARPSAIWFDRSHHFGFLHRLDIPGSGLILVAKTYEAYYWLLVQLNANRIVRDYVVLCHGWVSQARRTVATPIHWTPGHPAPSQVTSGGKPSVTNIRVVAHVHRASEWYTLLAVRIGTGRTHQIRAHAAHIGHPTVSDGKYTSNRTFRQDLQWCPRNFLHRYKLKFQGLEPQRRLQVVQPLPSDLRAALEQLQPADAGSAIALHSLALNGVPPATWGDS</sequence>
<accession>A0A1Q9DNZ4</accession>